<organism evidence="1">
    <name type="scientific">Cucumis melo</name>
    <name type="common">Muskmelon</name>
    <dbReference type="NCBI Taxonomy" id="3656"/>
    <lineage>
        <taxon>Eukaryota</taxon>
        <taxon>Viridiplantae</taxon>
        <taxon>Streptophyta</taxon>
        <taxon>Embryophyta</taxon>
        <taxon>Tracheophyta</taxon>
        <taxon>Spermatophyta</taxon>
        <taxon>Magnoliopsida</taxon>
        <taxon>eudicotyledons</taxon>
        <taxon>Gunneridae</taxon>
        <taxon>Pentapetalae</taxon>
        <taxon>rosids</taxon>
        <taxon>fabids</taxon>
        <taxon>Cucurbitales</taxon>
        <taxon>Cucurbitaceae</taxon>
        <taxon>Benincaseae</taxon>
        <taxon>Cucumis</taxon>
    </lineage>
</organism>
<proteinExistence type="predicted"/>
<dbReference type="SUPFAM" id="SSF55961">
    <property type="entry name" value="Bet v1-like"/>
    <property type="match status" value="1"/>
</dbReference>
<dbReference type="InterPro" id="IPR023393">
    <property type="entry name" value="START-like_dom_sf"/>
</dbReference>
<dbReference type="EnsemblPlants" id="MELO3C032197.2.1">
    <property type="protein sequence ID" value="MELO3C032197.2.1"/>
    <property type="gene ID" value="MELO3C032197.2"/>
</dbReference>
<dbReference type="AlphaFoldDB" id="A0A9I9EDC5"/>
<sequence length="93" mass="10723">HTHTHTQKKRERERERTHTVYVILSVSKKKEKGMVKEAKAQAKVRVGIETLWKALVKDLRFIIPKLMPNTVEKIELIHGNGGLGSVFLFHLGR</sequence>
<dbReference type="Gramene" id="MELO3C032197.2.1">
    <property type="protein sequence ID" value="MELO3C032197.2.1"/>
    <property type="gene ID" value="MELO3C032197.2"/>
</dbReference>
<accession>A0A9I9EDC5</accession>
<name>A0A9I9EDC5_CUCME</name>
<protein>
    <submittedName>
        <fullName evidence="1">Uncharacterized protein</fullName>
    </submittedName>
</protein>
<reference evidence="1" key="1">
    <citation type="submission" date="2023-03" db="UniProtKB">
        <authorList>
            <consortium name="EnsemblPlants"/>
        </authorList>
    </citation>
    <scope>IDENTIFICATION</scope>
</reference>
<dbReference type="Gene3D" id="3.30.530.20">
    <property type="match status" value="1"/>
</dbReference>
<evidence type="ECO:0000313" key="1">
    <source>
        <dbReference type="EnsemblPlants" id="MELO3C032197.2.1"/>
    </source>
</evidence>